<evidence type="ECO:0000313" key="1">
    <source>
        <dbReference type="EMBL" id="EMA09861.1"/>
    </source>
</evidence>
<sequence length="102" mass="11526">MMDVQRRLMKKRAIRHIEAPLSVPVFRTVTRVWHFPSGDVLLERAGRRDCLIPDVDRVDVPVRGTEQVADAVALDTDTAVRVTEKTGDVVVSKFDRSVKLSE</sequence>
<dbReference type="PATRIC" id="fig|662477.6.peg.982"/>
<reference evidence="1 2" key="1">
    <citation type="journal article" date="2014" name="PLoS Genet.">
        <title>Phylogenetically driven sequencing of extremely halophilic archaea reveals strategies for static and dynamic osmo-response.</title>
        <authorList>
            <person name="Becker E.A."/>
            <person name="Seitzer P.M."/>
            <person name="Tritt A."/>
            <person name="Larsen D."/>
            <person name="Krusor M."/>
            <person name="Yao A.I."/>
            <person name="Wu D."/>
            <person name="Madern D."/>
            <person name="Eisen J.A."/>
            <person name="Darling A.E."/>
            <person name="Facciotti M.T."/>
        </authorList>
    </citation>
    <scope>NUCLEOTIDE SEQUENCE [LARGE SCALE GENOMIC DNA]</scope>
    <source>
        <strain evidence="1 2">ATCC 29715</strain>
    </source>
</reference>
<evidence type="ECO:0000313" key="2">
    <source>
        <dbReference type="Proteomes" id="UP000011534"/>
    </source>
</evidence>
<proteinExistence type="predicted"/>
<protein>
    <submittedName>
        <fullName evidence="1">Uncharacterized protein</fullName>
    </submittedName>
</protein>
<dbReference type="AlphaFoldDB" id="M0JLG8"/>
<dbReference type="Proteomes" id="UP000011534">
    <property type="component" value="Unassembled WGS sequence"/>
</dbReference>
<comment type="caution">
    <text evidence="1">The sequence shown here is derived from an EMBL/GenBank/DDBJ whole genome shotgun (WGS) entry which is preliminary data.</text>
</comment>
<dbReference type="EMBL" id="AOLQ01000015">
    <property type="protein sequence ID" value="EMA09861.1"/>
    <property type="molecule type" value="Genomic_DNA"/>
</dbReference>
<accession>M0JLG8</accession>
<gene>
    <name evidence="1" type="ORF">C437_05160</name>
</gene>
<organism evidence="1 2">
    <name type="scientific">Haloarcula vallismortis ATCC 29715</name>
    <dbReference type="NCBI Taxonomy" id="662477"/>
    <lineage>
        <taxon>Archaea</taxon>
        <taxon>Methanobacteriati</taxon>
        <taxon>Methanobacteriota</taxon>
        <taxon>Stenosarchaea group</taxon>
        <taxon>Halobacteria</taxon>
        <taxon>Halobacteriales</taxon>
        <taxon>Haloarculaceae</taxon>
        <taxon>Haloarcula</taxon>
    </lineage>
</organism>
<keyword evidence="2" id="KW-1185">Reference proteome</keyword>
<name>M0JLG8_HALVA</name>